<keyword evidence="4" id="KW-1185">Reference proteome</keyword>
<gene>
    <name evidence="2" type="ORF">DWV08_04365</name>
    <name evidence="3" type="ORF">DXU92_12940</name>
</gene>
<feature type="region of interest" description="Disordered" evidence="1">
    <location>
        <begin position="20"/>
        <end position="69"/>
    </location>
</feature>
<feature type="compositionally biased region" description="Basic and acidic residues" evidence="1">
    <location>
        <begin position="57"/>
        <end position="69"/>
    </location>
</feature>
<reference evidence="2 4" key="1">
    <citation type="submission" date="2018-07" db="EMBL/GenBank/DDBJ databases">
        <title>Brachybacterium saurashtrense DSM 23186 genome sequence.</title>
        <authorList>
            <person name="Guo L."/>
        </authorList>
    </citation>
    <scope>NUCLEOTIDE SEQUENCE [LARGE SCALE GENOMIC DNA]</scope>
    <source>
        <strain evidence="2 4">DSM 23186</strain>
    </source>
</reference>
<dbReference type="Proteomes" id="UP000254236">
    <property type="component" value="Chromosome"/>
</dbReference>
<feature type="region of interest" description="Disordered" evidence="1">
    <location>
        <begin position="184"/>
        <end position="206"/>
    </location>
</feature>
<feature type="compositionally biased region" description="Low complexity" evidence="1">
    <location>
        <begin position="184"/>
        <end position="197"/>
    </location>
</feature>
<protein>
    <submittedName>
        <fullName evidence="3">Uncharacterized protein</fullName>
    </submittedName>
</protein>
<dbReference type="OrthoDB" id="9799092at2"/>
<organism evidence="3 5">
    <name type="scientific">Brachybacterium saurashtrense</name>
    <dbReference type="NCBI Taxonomy" id="556288"/>
    <lineage>
        <taxon>Bacteria</taxon>
        <taxon>Bacillati</taxon>
        <taxon>Actinomycetota</taxon>
        <taxon>Actinomycetes</taxon>
        <taxon>Micrococcales</taxon>
        <taxon>Dermabacteraceae</taxon>
        <taxon>Brachybacterium</taxon>
    </lineage>
</organism>
<dbReference type="EMBL" id="CP031356">
    <property type="protein sequence ID" value="AXK44918.1"/>
    <property type="molecule type" value="Genomic_DNA"/>
</dbReference>
<name>A0A345YLW6_9MICO</name>
<proteinExistence type="predicted"/>
<reference evidence="3 5" key="2">
    <citation type="submission" date="2018-08" db="EMBL/GenBank/DDBJ databases">
        <title>Brachybacterium saurashtrense DSM 23186.</title>
        <authorList>
            <person name="Li Y."/>
        </authorList>
    </citation>
    <scope>NUCLEOTIDE SEQUENCE [LARGE SCALE GENOMIC DNA]</scope>
    <source>
        <strain evidence="3 5">DSM 23186</strain>
    </source>
</reference>
<dbReference type="Proteomes" id="UP000282185">
    <property type="component" value="Unassembled WGS sequence"/>
</dbReference>
<evidence type="ECO:0000313" key="4">
    <source>
        <dbReference type="Proteomes" id="UP000254236"/>
    </source>
</evidence>
<evidence type="ECO:0000256" key="1">
    <source>
        <dbReference type="SAM" id="MobiDB-lite"/>
    </source>
</evidence>
<accession>A0A345YLW6</accession>
<dbReference type="KEGG" id="bsau:DWV08_04365"/>
<sequence>MRTDHVGIVVEDPVHCEDAHRQCSARGRRNSSSATLKNSEDDAPRRPTVTAPQTPRIDTRRGSELGGNPHRDITGVLVLGVAEDFPCIHSGPDALPDAFAHMLLLERFQGPVVAEIPKRSPLSRSVTRCVSLRGGASTSAPAALARDEHQLVICCQCHGADEGSWPGSAEIGFVATASRSVRAGVPSAARSSSSGAPTQDIALGGG</sequence>
<dbReference type="EMBL" id="QSWH01000006">
    <property type="protein sequence ID" value="RRR21602.1"/>
    <property type="molecule type" value="Genomic_DNA"/>
</dbReference>
<evidence type="ECO:0000313" key="5">
    <source>
        <dbReference type="Proteomes" id="UP000282185"/>
    </source>
</evidence>
<dbReference type="AlphaFoldDB" id="A0A345YLW6"/>
<evidence type="ECO:0000313" key="3">
    <source>
        <dbReference type="EMBL" id="RRR21602.1"/>
    </source>
</evidence>
<evidence type="ECO:0000313" key="2">
    <source>
        <dbReference type="EMBL" id="AXK44918.1"/>
    </source>
</evidence>